<name>A0A1F5PLC9_9BACT</name>
<dbReference type="Gene3D" id="3.40.1440.10">
    <property type="entry name" value="GIY-YIG endonuclease"/>
    <property type="match status" value="1"/>
</dbReference>
<evidence type="ECO:0000313" key="4">
    <source>
        <dbReference type="Proteomes" id="UP000177682"/>
    </source>
</evidence>
<dbReference type="AlphaFoldDB" id="A0A1F5PLC9"/>
<sequence length="94" mass="11020">MYYTYILYNLEPSAKRKFYVGITNDLDRRIFEHNSGQNGFTSKFGPWHLIYYEAYLSVDDAAAREKKLKHHGKGLSELKIRLENSILQAKRCGM</sequence>
<proteinExistence type="inferred from homology"/>
<dbReference type="InterPro" id="IPR000305">
    <property type="entry name" value="GIY-YIG_endonuc"/>
</dbReference>
<reference evidence="3 4" key="1">
    <citation type="journal article" date="2016" name="Nat. Commun.">
        <title>Thousands of microbial genomes shed light on interconnected biogeochemical processes in an aquifer system.</title>
        <authorList>
            <person name="Anantharaman K."/>
            <person name="Brown C.T."/>
            <person name="Hug L.A."/>
            <person name="Sharon I."/>
            <person name="Castelle C.J."/>
            <person name="Probst A.J."/>
            <person name="Thomas B.C."/>
            <person name="Singh A."/>
            <person name="Wilkins M.J."/>
            <person name="Karaoz U."/>
            <person name="Brodie E.L."/>
            <person name="Williams K.H."/>
            <person name="Hubbard S.S."/>
            <person name="Banfield J.F."/>
        </authorList>
    </citation>
    <scope>NUCLEOTIDE SEQUENCE [LARGE SCALE GENOMIC DNA]</scope>
</reference>
<dbReference type="Proteomes" id="UP000177682">
    <property type="component" value="Unassembled WGS sequence"/>
</dbReference>
<evidence type="ECO:0000259" key="2">
    <source>
        <dbReference type="PROSITE" id="PS50164"/>
    </source>
</evidence>
<organism evidence="3 4">
    <name type="scientific">Candidatus Doudnabacteria bacterium RIFCSPHIGHO2_12_FULL_48_16</name>
    <dbReference type="NCBI Taxonomy" id="1817838"/>
    <lineage>
        <taxon>Bacteria</taxon>
        <taxon>Candidatus Doudnaibacteriota</taxon>
    </lineage>
</organism>
<comment type="similarity">
    <text evidence="1">Belongs to the UPF0213 family.</text>
</comment>
<evidence type="ECO:0000313" key="3">
    <source>
        <dbReference type="EMBL" id="OGE90743.1"/>
    </source>
</evidence>
<protein>
    <recommendedName>
        <fullName evidence="2">GIY-YIG domain-containing protein</fullName>
    </recommendedName>
</protein>
<comment type="caution">
    <text evidence="3">The sequence shown here is derived from an EMBL/GenBank/DDBJ whole genome shotgun (WGS) entry which is preliminary data.</text>
</comment>
<dbReference type="CDD" id="cd10449">
    <property type="entry name" value="GIY-YIG_SLX1_like"/>
    <property type="match status" value="1"/>
</dbReference>
<dbReference type="InterPro" id="IPR050190">
    <property type="entry name" value="UPF0213_domain"/>
</dbReference>
<dbReference type="PANTHER" id="PTHR34477:SF5">
    <property type="entry name" value="BSL5627 PROTEIN"/>
    <property type="match status" value="1"/>
</dbReference>
<accession>A0A1F5PLC9</accession>
<gene>
    <name evidence="3" type="ORF">A3E29_01290</name>
</gene>
<evidence type="ECO:0000256" key="1">
    <source>
        <dbReference type="ARBA" id="ARBA00007435"/>
    </source>
</evidence>
<dbReference type="SUPFAM" id="SSF82771">
    <property type="entry name" value="GIY-YIG endonuclease"/>
    <property type="match status" value="1"/>
</dbReference>
<feature type="domain" description="GIY-YIG" evidence="2">
    <location>
        <begin position="1"/>
        <end position="81"/>
    </location>
</feature>
<dbReference type="PANTHER" id="PTHR34477">
    <property type="entry name" value="UPF0213 PROTEIN YHBQ"/>
    <property type="match status" value="1"/>
</dbReference>
<dbReference type="PROSITE" id="PS50164">
    <property type="entry name" value="GIY_YIG"/>
    <property type="match status" value="1"/>
</dbReference>
<dbReference type="Pfam" id="PF01541">
    <property type="entry name" value="GIY-YIG"/>
    <property type="match status" value="1"/>
</dbReference>
<dbReference type="InterPro" id="IPR035901">
    <property type="entry name" value="GIY-YIG_endonuc_sf"/>
</dbReference>
<dbReference type="EMBL" id="MFEY01000004">
    <property type="protein sequence ID" value="OGE90743.1"/>
    <property type="molecule type" value="Genomic_DNA"/>
</dbReference>